<dbReference type="HOGENOM" id="CLU_2262700_0_0_6"/>
<dbReference type="AlphaFoldDB" id="B0RNF0"/>
<sequence>MAWRSPPSQVMEPMLQSRAIAARRTMVVARSTRPGDRADGRARYRPCGQGLEWRPLNMAALRALRCVFYQAPLELWRVPVLHLSPHAAHRRGHWRPGDRPSGQ</sequence>
<dbReference type="EMBL" id="AM920689">
    <property type="protein sequence ID" value="CAP49985.1"/>
    <property type="molecule type" value="Genomic_DNA"/>
</dbReference>
<evidence type="ECO:0000313" key="1">
    <source>
        <dbReference type="EMBL" id="CAP49985.1"/>
    </source>
</evidence>
<name>B0RNF0_XANCB</name>
<evidence type="ECO:0000313" key="2">
    <source>
        <dbReference type="Proteomes" id="UP000001188"/>
    </source>
</evidence>
<reference evidence="1 2" key="1">
    <citation type="journal article" date="2008" name="J. Biotechnol.">
        <title>The genome of Xanthomonas campestris pv. campestris B100 and its use for the reconstruction of metabolic pathways involved in xanthan biosynthesis.</title>
        <authorList>
            <person name="Vorholter F.J."/>
            <person name="Schneiker S."/>
            <person name="Goesmann A."/>
            <person name="Krause L."/>
            <person name="Bekel T."/>
            <person name="Kaiser O."/>
            <person name="Linke B."/>
            <person name="Patschkowski T."/>
            <person name="Ruckert C."/>
            <person name="Schmid J."/>
            <person name="Sidhu V.K."/>
            <person name="Sieber V."/>
            <person name="Tauch A."/>
            <person name="Watt S.A."/>
            <person name="Weisshaar B."/>
            <person name="Becker A."/>
            <person name="Niehaus K."/>
            <person name="Puhler A."/>
        </authorList>
    </citation>
    <scope>NUCLEOTIDE SEQUENCE [LARGE SCALE GENOMIC DNA]</scope>
    <source>
        <strain evidence="1 2">B100</strain>
    </source>
</reference>
<dbReference type="Proteomes" id="UP000001188">
    <property type="component" value="Chromosome"/>
</dbReference>
<dbReference type="KEGG" id="xca:xcc-b100_0648"/>
<proteinExistence type="predicted"/>
<protein>
    <submittedName>
        <fullName evidence="1">Uncharacterized protein</fullName>
    </submittedName>
</protein>
<organism evidence="1 2">
    <name type="scientific">Xanthomonas campestris pv. campestris (strain B100)</name>
    <dbReference type="NCBI Taxonomy" id="509169"/>
    <lineage>
        <taxon>Bacteria</taxon>
        <taxon>Pseudomonadati</taxon>
        <taxon>Pseudomonadota</taxon>
        <taxon>Gammaproteobacteria</taxon>
        <taxon>Lysobacterales</taxon>
        <taxon>Lysobacteraceae</taxon>
        <taxon>Xanthomonas</taxon>
    </lineage>
</organism>
<gene>
    <name evidence="1" type="ORF">XCCB100_0648</name>
</gene>
<accession>B0RNF0</accession>